<dbReference type="Proteomes" id="UP001162060">
    <property type="component" value="Unassembled WGS sequence"/>
</dbReference>
<name>A0AAV1VFT5_9STRA</name>
<accession>A0AAV1VFT5</accession>
<sequence length="38" mass="4523">MQDLRNDKTKQIYVIATEIEYVTDIRSAQVFAENERFS</sequence>
<dbReference type="EMBL" id="CAKLBY020000307">
    <property type="protein sequence ID" value="CAK7944417.1"/>
    <property type="molecule type" value="Genomic_DNA"/>
</dbReference>
<evidence type="ECO:0000313" key="2">
    <source>
        <dbReference type="Proteomes" id="UP001162060"/>
    </source>
</evidence>
<protein>
    <submittedName>
        <fullName evidence="1">Uncharacterized protein</fullName>
    </submittedName>
</protein>
<dbReference type="AlphaFoldDB" id="A0AAV1VFT5"/>
<comment type="caution">
    <text evidence="1">The sequence shown here is derived from an EMBL/GenBank/DDBJ whole genome shotgun (WGS) entry which is preliminary data.</text>
</comment>
<evidence type="ECO:0000313" key="1">
    <source>
        <dbReference type="EMBL" id="CAK7944417.1"/>
    </source>
</evidence>
<gene>
    <name evidence="1" type="ORF">PM001_LOCUS29567</name>
</gene>
<proteinExistence type="predicted"/>
<reference evidence="1" key="1">
    <citation type="submission" date="2024-01" db="EMBL/GenBank/DDBJ databases">
        <authorList>
            <person name="Webb A."/>
        </authorList>
    </citation>
    <scope>NUCLEOTIDE SEQUENCE</scope>
    <source>
        <strain evidence="1">Pm1</strain>
    </source>
</reference>
<organism evidence="1 2">
    <name type="scientific">Peronospora matthiolae</name>
    <dbReference type="NCBI Taxonomy" id="2874970"/>
    <lineage>
        <taxon>Eukaryota</taxon>
        <taxon>Sar</taxon>
        <taxon>Stramenopiles</taxon>
        <taxon>Oomycota</taxon>
        <taxon>Peronosporomycetes</taxon>
        <taxon>Peronosporales</taxon>
        <taxon>Peronosporaceae</taxon>
        <taxon>Peronospora</taxon>
    </lineage>
</organism>